<dbReference type="PANTHER" id="PTHR43322">
    <property type="entry name" value="1-D-DEOXYXYLULOSE 5-PHOSPHATE SYNTHASE-RELATED"/>
    <property type="match status" value="1"/>
</dbReference>
<reference evidence="12 13" key="1">
    <citation type="submission" date="2021-01" db="EMBL/GenBank/DDBJ databases">
        <title>Paenibacillus sp.nov. isolated from the rhizosphere soil of tomato plant.</title>
        <authorList>
            <person name="Thin K.K."/>
            <person name="Zhang X."/>
            <person name="He S."/>
        </authorList>
    </citation>
    <scope>NUCLEOTIDE SEQUENCE [LARGE SCALE GENOMIC DNA]</scope>
    <source>
        <strain evidence="12 13">DXFW5</strain>
    </source>
</reference>
<protein>
    <recommendedName>
        <fullName evidence="10">1-deoxy-D-xylulose-5-phosphate synthase</fullName>
        <ecNumber evidence="10">2.2.1.7</ecNumber>
    </recommendedName>
    <alternativeName>
        <fullName evidence="10">1-deoxyxylulose-5-phosphate synthase</fullName>
        <shortName evidence="10">DXP synthase</shortName>
        <shortName evidence="10">DXPS</shortName>
    </alternativeName>
</protein>
<dbReference type="CDD" id="cd07033">
    <property type="entry name" value="TPP_PYR_DXS_TK_like"/>
    <property type="match status" value="1"/>
</dbReference>
<evidence type="ECO:0000256" key="3">
    <source>
        <dbReference type="ARBA" id="ARBA00011738"/>
    </source>
</evidence>
<proteinExistence type="inferred from homology"/>
<evidence type="ECO:0000256" key="6">
    <source>
        <dbReference type="ARBA" id="ARBA00022842"/>
    </source>
</evidence>
<dbReference type="Gene3D" id="3.40.50.970">
    <property type="match status" value="2"/>
</dbReference>
<keyword evidence="8 10" id="KW-0786">Thiamine pyrophosphate</keyword>
<dbReference type="InterPro" id="IPR009014">
    <property type="entry name" value="Transketo_C/PFOR_II"/>
</dbReference>
<evidence type="ECO:0000256" key="10">
    <source>
        <dbReference type="HAMAP-Rule" id="MF_00315"/>
    </source>
</evidence>
<dbReference type="NCBIfam" id="TIGR00204">
    <property type="entry name" value="dxs"/>
    <property type="match status" value="1"/>
</dbReference>
<feature type="binding site" evidence="10">
    <location>
        <position position="284"/>
    </location>
    <ligand>
        <name>thiamine diphosphate</name>
        <dbReference type="ChEBI" id="CHEBI:58937"/>
    </ligand>
</feature>
<dbReference type="SUPFAM" id="SSF52922">
    <property type="entry name" value="TK C-terminal domain-like"/>
    <property type="match status" value="1"/>
</dbReference>
<evidence type="ECO:0000256" key="5">
    <source>
        <dbReference type="ARBA" id="ARBA00022723"/>
    </source>
</evidence>
<dbReference type="GO" id="GO:0008661">
    <property type="term" value="F:1-deoxy-D-xylulose-5-phosphate synthase activity"/>
    <property type="evidence" value="ECO:0007669"/>
    <property type="project" value="UniProtKB-EC"/>
</dbReference>
<gene>
    <name evidence="10" type="primary">dxs</name>
    <name evidence="12" type="ORF">IM700_007970</name>
</gene>
<dbReference type="InterPro" id="IPR033248">
    <property type="entry name" value="Transketolase_C"/>
</dbReference>
<comment type="caution">
    <text evidence="12">The sequence shown here is derived from an EMBL/GenBank/DDBJ whole genome shotgun (WGS) entry which is preliminary data.</text>
</comment>
<dbReference type="Proteomes" id="UP001516620">
    <property type="component" value="Unassembled WGS sequence"/>
</dbReference>
<dbReference type="EMBL" id="JADCNN020000005">
    <property type="protein sequence ID" value="MBM6995599.1"/>
    <property type="molecule type" value="Genomic_DNA"/>
</dbReference>
<evidence type="ECO:0000313" key="13">
    <source>
        <dbReference type="Proteomes" id="UP001516620"/>
    </source>
</evidence>
<evidence type="ECO:0000259" key="11">
    <source>
        <dbReference type="SMART" id="SM00861"/>
    </source>
</evidence>
<evidence type="ECO:0000256" key="2">
    <source>
        <dbReference type="ARBA" id="ARBA00011081"/>
    </source>
</evidence>
<dbReference type="Pfam" id="PF13292">
    <property type="entry name" value="DXP_synthase_N"/>
    <property type="match status" value="1"/>
</dbReference>
<dbReference type="PROSITE" id="PS00801">
    <property type="entry name" value="TRANSKETOLASE_1"/>
    <property type="match status" value="1"/>
</dbReference>
<dbReference type="PROSITE" id="PS00802">
    <property type="entry name" value="TRANSKETOLASE_2"/>
    <property type="match status" value="1"/>
</dbReference>
<dbReference type="InterPro" id="IPR020826">
    <property type="entry name" value="Transketolase_BS"/>
</dbReference>
<evidence type="ECO:0000313" key="12">
    <source>
        <dbReference type="EMBL" id="MBM6995599.1"/>
    </source>
</evidence>
<keyword evidence="4 10" id="KW-0808">Transferase</keyword>
<keyword evidence="7 10" id="KW-0784">Thiamine biosynthesis</keyword>
<dbReference type="CDD" id="cd02007">
    <property type="entry name" value="TPP_DXS"/>
    <property type="match status" value="1"/>
</dbReference>
<comment type="pathway">
    <text evidence="1 10">Metabolic intermediate biosynthesis; 1-deoxy-D-xylulose 5-phosphate biosynthesis; 1-deoxy-D-xylulose 5-phosphate from D-glyceraldehyde 3-phosphate and pyruvate: step 1/1.</text>
</comment>
<keyword evidence="6 10" id="KW-0460">Magnesium</keyword>
<sequence>MLLSQIHEPADLKNLSLEQLTPLAEEIRQFLIEKLSVTGGHLASNLGVVELTIALHYCYNSPQDKFIFDVGHQAYVHKILTGRMDQFDTLRKHQGLCGFVKRSESEHDVWEAGHSSTSLSAAMGMALARDLKGESNRVIAIIGDGALTGGMAFEALNHIGHEKKDLMVILNDNEMSIAPNVGAMHNYLTKIRSDRNYLRAKDEVEQLLKKIPAIGGKVAKTVERVKDSLKYLMVSGVLFEELGFKYLGPVDGHDLPGLIDSFKQANNVSGPVLVHVLTTKGKGYTPAEQDSHKWHGITPYKIESGQLLKAVGNPMYTEVFGQTLIELAEQDERIVAVTPAMPGGSGLVKFGERFPGRMIDVGIAEQHAATMCAAMAMEGLKPVYAVYSTFMQRAYDQIVHDICRHNANVMFAIDRAGFVGADGETHQGVYDIAFMRHIPNIVLMMPKDENELRHMMKTALEYNDGPIAYRYPRINVPGVPLDNELVPIPIGTWEQLREGDSLTLVAVGPMVQVAEEAAEQLKREGVSAAVVNARFLKPLDGEMLGRLAQGSGKIVVLEEASQAGSLGSAILEFYAEQGIIGLDIHLMGVPDRFIEHGSIKEQLEEVGLTADHVVREVQKLRGGQHLTLGKKVNY</sequence>
<feature type="binding site" evidence="10">
    <location>
        <position position="173"/>
    </location>
    <ligand>
        <name>thiamine diphosphate</name>
        <dbReference type="ChEBI" id="CHEBI:58937"/>
    </ligand>
</feature>
<comment type="similarity">
    <text evidence="2 10">Belongs to the transketolase family. DXPS subfamily.</text>
</comment>
<feature type="binding site" evidence="10">
    <location>
        <position position="144"/>
    </location>
    <ligand>
        <name>Mg(2+)</name>
        <dbReference type="ChEBI" id="CHEBI:18420"/>
    </ligand>
</feature>
<dbReference type="InterPro" id="IPR005475">
    <property type="entry name" value="Transketolase-like_Pyr-bd"/>
</dbReference>
<dbReference type="Gene3D" id="3.40.50.920">
    <property type="match status" value="1"/>
</dbReference>
<dbReference type="NCBIfam" id="NF003933">
    <property type="entry name" value="PRK05444.2-2"/>
    <property type="match status" value="1"/>
</dbReference>
<feature type="binding site" evidence="10">
    <location>
        <begin position="145"/>
        <end position="146"/>
    </location>
    <ligand>
        <name>thiamine diphosphate</name>
        <dbReference type="ChEBI" id="CHEBI:58937"/>
    </ligand>
</feature>
<feature type="binding site" evidence="10">
    <location>
        <begin position="113"/>
        <end position="115"/>
    </location>
    <ligand>
        <name>thiamine diphosphate</name>
        <dbReference type="ChEBI" id="CHEBI:58937"/>
    </ligand>
</feature>
<evidence type="ECO:0000256" key="8">
    <source>
        <dbReference type="ARBA" id="ARBA00023052"/>
    </source>
</evidence>
<dbReference type="EC" id="2.2.1.7" evidence="10"/>
<keyword evidence="9 10" id="KW-0414">Isoprene biosynthesis</keyword>
<comment type="cofactor">
    <cofactor evidence="10">
        <name>Mg(2+)</name>
        <dbReference type="ChEBI" id="CHEBI:18420"/>
    </cofactor>
    <text evidence="10">Binds 1 Mg(2+) ion per subunit.</text>
</comment>
<keyword evidence="5 10" id="KW-0479">Metal-binding</keyword>
<dbReference type="InterPro" id="IPR029061">
    <property type="entry name" value="THDP-binding"/>
</dbReference>
<feature type="domain" description="Transketolase-like pyrimidine-binding" evidence="11">
    <location>
        <begin position="314"/>
        <end position="479"/>
    </location>
</feature>
<dbReference type="HAMAP" id="MF_00315">
    <property type="entry name" value="DXP_synth"/>
    <property type="match status" value="1"/>
</dbReference>
<dbReference type="InterPro" id="IPR049557">
    <property type="entry name" value="Transketolase_CS"/>
</dbReference>
<name>A0ABS2H7W8_9BACL</name>
<dbReference type="SUPFAM" id="SSF52518">
    <property type="entry name" value="Thiamin diphosphate-binding fold (THDP-binding)"/>
    <property type="match status" value="2"/>
</dbReference>
<dbReference type="Pfam" id="PF02780">
    <property type="entry name" value="Transketolase_C"/>
    <property type="match status" value="1"/>
</dbReference>
<comment type="subunit">
    <text evidence="3 10">Homodimer.</text>
</comment>
<comment type="cofactor">
    <cofactor evidence="10">
        <name>thiamine diphosphate</name>
        <dbReference type="ChEBI" id="CHEBI:58937"/>
    </cofactor>
    <text evidence="10">Binds 1 thiamine pyrophosphate per subunit.</text>
</comment>
<evidence type="ECO:0000256" key="1">
    <source>
        <dbReference type="ARBA" id="ARBA00004980"/>
    </source>
</evidence>
<feature type="binding site" evidence="10">
    <location>
        <position position="72"/>
    </location>
    <ligand>
        <name>thiamine diphosphate</name>
        <dbReference type="ChEBI" id="CHEBI:58937"/>
    </ligand>
</feature>
<comment type="function">
    <text evidence="10">Catalyzes the acyloin condensation reaction between C atoms 2 and 3 of pyruvate and glyceraldehyde 3-phosphate to yield 1-deoxy-D-xylulose-5-phosphate (DXP).</text>
</comment>
<comment type="catalytic activity">
    <reaction evidence="10">
        <text>D-glyceraldehyde 3-phosphate + pyruvate + H(+) = 1-deoxy-D-xylulose 5-phosphate + CO2</text>
        <dbReference type="Rhea" id="RHEA:12605"/>
        <dbReference type="ChEBI" id="CHEBI:15361"/>
        <dbReference type="ChEBI" id="CHEBI:15378"/>
        <dbReference type="ChEBI" id="CHEBI:16526"/>
        <dbReference type="ChEBI" id="CHEBI:57792"/>
        <dbReference type="ChEBI" id="CHEBI:59776"/>
        <dbReference type="EC" id="2.2.1.7"/>
    </reaction>
</comment>
<evidence type="ECO:0000256" key="7">
    <source>
        <dbReference type="ARBA" id="ARBA00022977"/>
    </source>
</evidence>
<evidence type="ECO:0000256" key="9">
    <source>
        <dbReference type="ARBA" id="ARBA00023229"/>
    </source>
</evidence>
<dbReference type="InterPro" id="IPR005477">
    <property type="entry name" value="Dxylulose-5-P_synthase"/>
</dbReference>
<accession>A0ABS2H7W8</accession>
<dbReference type="SMART" id="SM00861">
    <property type="entry name" value="Transket_pyr"/>
    <property type="match status" value="1"/>
</dbReference>
<evidence type="ECO:0000256" key="4">
    <source>
        <dbReference type="ARBA" id="ARBA00022679"/>
    </source>
</evidence>
<feature type="binding site" evidence="10">
    <location>
        <position position="365"/>
    </location>
    <ligand>
        <name>thiamine diphosphate</name>
        <dbReference type="ChEBI" id="CHEBI:58937"/>
    </ligand>
</feature>
<organism evidence="12 13">
    <name type="scientific">Paenibacillus rhizolycopersici</name>
    <dbReference type="NCBI Taxonomy" id="2780073"/>
    <lineage>
        <taxon>Bacteria</taxon>
        <taxon>Bacillati</taxon>
        <taxon>Bacillota</taxon>
        <taxon>Bacilli</taxon>
        <taxon>Bacillales</taxon>
        <taxon>Paenibacillaceae</taxon>
        <taxon>Paenibacillus</taxon>
    </lineage>
</organism>
<dbReference type="PANTHER" id="PTHR43322:SF5">
    <property type="entry name" value="1-DEOXY-D-XYLULOSE-5-PHOSPHATE SYNTHASE, CHLOROPLASTIC"/>
    <property type="match status" value="1"/>
</dbReference>
<feature type="binding site" evidence="10">
    <location>
        <position position="173"/>
    </location>
    <ligand>
        <name>Mg(2+)</name>
        <dbReference type="ChEBI" id="CHEBI:18420"/>
    </ligand>
</feature>
<dbReference type="Pfam" id="PF02779">
    <property type="entry name" value="Transket_pyr"/>
    <property type="match status" value="1"/>
</dbReference>
<keyword evidence="13" id="KW-1185">Reference proteome</keyword>